<feature type="region of interest" description="Disordered" evidence="1">
    <location>
        <begin position="93"/>
        <end position="136"/>
    </location>
</feature>
<dbReference type="EMBL" id="VSRR010011344">
    <property type="protein sequence ID" value="MPC53042.1"/>
    <property type="molecule type" value="Genomic_DNA"/>
</dbReference>
<feature type="compositionally biased region" description="Low complexity" evidence="1">
    <location>
        <begin position="93"/>
        <end position="108"/>
    </location>
</feature>
<evidence type="ECO:0000313" key="2">
    <source>
        <dbReference type="EMBL" id="MPC53042.1"/>
    </source>
</evidence>
<proteinExistence type="predicted"/>
<name>A0A5B7G284_PORTR</name>
<comment type="caution">
    <text evidence="2">The sequence shown here is derived from an EMBL/GenBank/DDBJ whole genome shotgun (WGS) entry which is preliminary data.</text>
</comment>
<sequence length="136" mass="14933">MVGIALRQLEQTQSSQVIFVIDVRQADDDPSLPLPFILQLLLTAWPASAWRTASWWEAAGRDYQAVRRRIVPAVSSPLRPLVFWLNPRMLEPPRGFSSSPSSSPRSLPSVPPLAGGPNGQALPPSPWKQRPAFGAT</sequence>
<dbReference type="Proteomes" id="UP000324222">
    <property type="component" value="Unassembled WGS sequence"/>
</dbReference>
<evidence type="ECO:0000313" key="3">
    <source>
        <dbReference type="Proteomes" id="UP000324222"/>
    </source>
</evidence>
<dbReference type="AlphaFoldDB" id="A0A5B7G284"/>
<organism evidence="2 3">
    <name type="scientific">Portunus trituberculatus</name>
    <name type="common">Swimming crab</name>
    <name type="synonym">Neptunus trituberculatus</name>
    <dbReference type="NCBI Taxonomy" id="210409"/>
    <lineage>
        <taxon>Eukaryota</taxon>
        <taxon>Metazoa</taxon>
        <taxon>Ecdysozoa</taxon>
        <taxon>Arthropoda</taxon>
        <taxon>Crustacea</taxon>
        <taxon>Multicrustacea</taxon>
        <taxon>Malacostraca</taxon>
        <taxon>Eumalacostraca</taxon>
        <taxon>Eucarida</taxon>
        <taxon>Decapoda</taxon>
        <taxon>Pleocyemata</taxon>
        <taxon>Brachyura</taxon>
        <taxon>Eubrachyura</taxon>
        <taxon>Portunoidea</taxon>
        <taxon>Portunidae</taxon>
        <taxon>Portuninae</taxon>
        <taxon>Portunus</taxon>
    </lineage>
</organism>
<accession>A0A5B7G284</accession>
<keyword evidence="3" id="KW-1185">Reference proteome</keyword>
<gene>
    <name evidence="2" type="ORF">E2C01_046926</name>
</gene>
<reference evidence="2 3" key="1">
    <citation type="submission" date="2019-05" db="EMBL/GenBank/DDBJ databases">
        <title>Another draft genome of Portunus trituberculatus and its Hox gene families provides insights of decapod evolution.</title>
        <authorList>
            <person name="Jeong J.-H."/>
            <person name="Song I."/>
            <person name="Kim S."/>
            <person name="Choi T."/>
            <person name="Kim D."/>
            <person name="Ryu S."/>
            <person name="Kim W."/>
        </authorList>
    </citation>
    <scope>NUCLEOTIDE SEQUENCE [LARGE SCALE GENOMIC DNA]</scope>
    <source>
        <tissue evidence="2">Muscle</tissue>
    </source>
</reference>
<protein>
    <submittedName>
        <fullName evidence="2">Uncharacterized protein</fullName>
    </submittedName>
</protein>
<evidence type="ECO:0000256" key="1">
    <source>
        <dbReference type="SAM" id="MobiDB-lite"/>
    </source>
</evidence>